<dbReference type="Proteomes" id="UP000255231">
    <property type="component" value="Unassembled WGS sequence"/>
</dbReference>
<proteinExistence type="predicted"/>
<evidence type="ECO:0000256" key="5">
    <source>
        <dbReference type="ARBA" id="ARBA00022777"/>
    </source>
</evidence>
<dbReference type="Gene3D" id="3.30.565.10">
    <property type="entry name" value="Histidine kinase-like ATPase, C-terminal domain"/>
    <property type="match status" value="1"/>
</dbReference>
<reference evidence="7 9" key="1">
    <citation type="submission" date="2017-01" db="EMBL/GenBank/DDBJ databases">
        <authorList>
            <person name="Varghese N."/>
            <person name="Submissions S."/>
        </authorList>
    </citation>
    <scope>NUCLEOTIDE SEQUENCE [LARGE SCALE GENOMIC DNA]</scope>
    <source>
        <strain evidence="7 9">ATCC 27950</strain>
    </source>
</reference>
<keyword evidence="4" id="KW-0808">Transferase</keyword>
<dbReference type="EMBL" id="UFVS01000001">
    <property type="protein sequence ID" value="SUX43879.1"/>
    <property type="molecule type" value="Genomic_DNA"/>
</dbReference>
<accession>A0A381FBD0</accession>
<dbReference type="GO" id="GO:0016036">
    <property type="term" value="P:cellular response to phosphate starvation"/>
    <property type="evidence" value="ECO:0007669"/>
    <property type="project" value="TreeGrafter"/>
</dbReference>
<dbReference type="GO" id="GO:0004721">
    <property type="term" value="F:phosphoprotein phosphatase activity"/>
    <property type="evidence" value="ECO:0007669"/>
    <property type="project" value="TreeGrafter"/>
</dbReference>
<dbReference type="Proteomes" id="UP000185725">
    <property type="component" value="Unassembled WGS sequence"/>
</dbReference>
<evidence type="ECO:0000256" key="1">
    <source>
        <dbReference type="ARBA" id="ARBA00000085"/>
    </source>
</evidence>
<dbReference type="GO" id="GO:0005886">
    <property type="term" value="C:plasma membrane"/>
    <property type="evidence" value="ECO:0007669"/>
    <property type="project" value="TreeGrafter"/>
</dbReference>
<keyword evidence="9" id="KW-1185">Reference proteome</keyword>
<protein>
    <recommendedName>
        <fullName evidence="2">histidine kinase</fullName>
        <ecNumber evidence="2">2.7.13.3</ecNumber>
    </recommendedName>
</protein>
<evidence type="ECO:0000256" key="6">
    <source>
        <dbReference type="ARBA" id="ARBA00023012"/>
    </source>
</evidence>
<evidence type="ECO:0000256" key="3">
    <source>
        <dbReference type="ARBA" id="ARBA00022553"/>
    </source>
</evidence>
<keyword evidence="3" id="KW-0597">Phosphoprotein</keyword>
<gene>
    <name evidence="8" type="ORF">NCTC13560_02252</name>
    <name evidence="7" type="ORF">SAMN05421682_11072</name>
</gene>
<keyword evidence="5 8" id="KW-0418">Kinase</keyword>
<evidence type="ECO:0000313" key="9">
    <source>
        <dbReference type="Proteomes" id="UP000185725"/>
    </source>
</evidence>
<dbReference type="InterPro" id="IPR050351">
    <property type="entry name" value="BphY/WalK/GraS-like"/>
</dbReference>
<evidence type="ECO:0000313" key="7">
    <source>
        <dbReference type="EMBL" id="SIQ93296.1"/>
    </source>
</evidence>
<evidence type="ECO:0000313" key="10">
    <source>
        <dbReference type="Proteomes" id="UP000255231"/>
    </source>
</evidence>
<reference evidence="8 10" key="2">
    <citation type="submission" date="2018-06" db="EMBL/GenBank/DDBJ databases">
        <authorList>
            <consortium name="Pathogen Informatics"/>
            <person name="Doyle S."/>
        </authorList>
    </citation>
    <scope>NUCLEOTIDE SEQUENCE [LARGE SCALE GENOMIC DNA]</scope>
    <source>
        <strain evidence="8 10">NCTC13560</strain>
    </source>
</reference>
<dbReference type="EC" id="2.7.13.3" evidence="2"/>
<dbReference type="EMBL" id="FTMF01000010">
    <property type="protein sequence ID" value="SIQ93296.1"/>
    <property type="molecule type" value="Genomic_DNA"/>
</dbReference>
<dbReference type="SUPFAM" id="SSF55874">
    <property type="entry name" value="ATPase domain of HSP90 chaperone/DNA topoisomerase II/histidine kinase"/>
    <property type="match status" value="1"/>
</dbReference>
<evidence type="ECO:0000256" key="2">
    <source>
        <dbReference type="ARBA" id="ARBA00012438"/>
    </source>
</evidence>
<dbReference type="InterPro" id="IPR036890">
    <property type="entry name" value="HATPase_C_sf"/>
</dbReference>
<sequence>MGFCTFLGYKQERYIFTGKRFDLSILVKEVEEEFNTTNNSHHLIFHPIESVKISTERNKISQVIQNLIGNAIKYSPQGSTITVSSIL</sequence>
<name>A0A381FBD0_9FLAO</name>
<evidence type="ECO:0000256" key="4">
    <source>
        <dbReference type="ARBA" id="ARBA00022679"/>
    </source>
</evidence>
<dbReference type="GO" id="GO:0000155">
    <property type="term" value="F:phosphorelay sensor kinase activity"/>
    <property type="evidence" value="ECO:0007669"/>
    <property type="project" value="TreeGrafter"/>
</dbReference>
<dbReference type="PANTHER" id="PTHR45453:SF1">
    <property type="entry name" value="PHOSPHATE REGULON SENSOR PROTEIN PHOR"/>
    <property type="match status" value="1"/>
</dbReference>
<organism evidence="8 10">
    <name type="scientific">Chryseobacterium indoltheticum</name>
    <dbReference type="NCBI Taxonomy" id="254"/>
    <lineage>
        <taxon>Bacteria</taxon>
        <taxon>Pseudomonadati</taxon>
        <taxon>Bacteroidota</taxon>
        <taxon>Flavobacteriia</taxon>
        <taxon>Flavobacteriales</taxon>
        <taxon>Weeksellaceae</taxon>
        <taxon>Chryseobacterium group</taxon>
        <taxon>Chryseobacterium</taxon>
    </lineage>
</organism>
<dbReference type="PANTHER" id="PTHR45453">
    <property type="entry name" value="PHOSPHATE REGULON SENSOR PROTEIN PHOR"/>
    <property type="match status" value="1"/>
</dbReference>
<keyword evidence="6" id="KW-0902">Two-component regulatory system</keyword>
<comment type="catalytic activity">
    <reaction evidence="1">
        <text>ATP + protein L-histidine = ADP + protein N-phospho-L-histidine.</text>
        <dbReference type="EC" id="2.7.13.3"/>
    </reaction>
</comment>
<dbReference type="AlphaFoldDB" id="A0A381FBD0"/>
<evidence type="ECO:0000313" key="8">
    <source>
        <dbReference type="EMBL" id="SUX43879.1"/>
    </source>
</evidence>